<evidence type="ECO:0000256" key="2">
    <source>
        <dbReference type="SAM" id="Phobius"/>
    </source>
</evidence>
<feature type="region of interest" description="Disordered" evidence="1">
    <location>
        <begin position="129"/>
        <end position="149"/>
    </location>
</feature>
<keyword evidence="2" id="KW-0472">Membrane</keyword>
<reference evidence="3 4" key="1">
    <citation type="submission" date="2020-05" db="EMBL/GenBank/DDBJ databases">
        <title>Identification and distribution of gene clusters putatively required for synthesis of sphingolipid metabolism inhibitors in phylogenetically diverse species of the filamentous fungus Fusarium.</title>
        <authorList>
            <person name="Kim H.-S."/>
            <person name="Busman M."/>
            <person name="Brown D.W."/>
            <person name="Divon H."/>
            <person name="Uhlig S."/>
            <person name="Proctor R.H."/>
        </authorList>
    </citation>
    <scope>NUCLEOTIDE SEQUENCE [LARGE SCALE GENOMIC DNA]</scope>
    <source>
        <strain evidence="3 4">NRRL 26131</strain>
    </source>
</reference>
<name>A0A8H5YH05_9HYPO</name>
<evidence type="ECO:0000313" key="4">
    <source>
        <dbReference type="Proteomes" id="UP000532311"/>
    </source>
</evidence>
<dbReference type="PROSITE" id="PS51257">
    <property type="entry name" value="PROKAR_LIPOPROTEIN"/>
    <property type="match status" value="1"/>
</dbReference>
<accession>A0A8H5YH05</accession>
<feature type="compositionally biased region" description="Polar residues" evidence="1">
    <location>
        <begin position="129"/>
        <end position="141"/>
    </location>
</feature>
<proteinExistence type="predicted"/>
<feature type="transmembrane region" description="Helical" evidence="2">
    <location>
        <begin position="563"/>
        <end position="582"/>
    </location>
</feature>
<gene>
    <name evidence="3" type="ORF">FGLOB1_5018</name>
</gene>
<protein>
    <submittedName>
        <fullName evidence="3">Uncharacterized protein</fullName>
    </submittedName>
</protein>
<keyword evidence="4" id="KW-1185">Reference proteome</keyword>
<comment type="caution">
    <text evidence="3">The sequence shown here is derived from an EMBL/GenBank/DDBJ whole genome shotgun (WGS) entry which is preliminary data.</text>
</comment>
<dbReference type="Proteomes" id="UP000532311">
    <property type="component" value="Unassembled WGS sequence"/>
</dbReference>
<evidence type="ECO:0000256" key="1">
    <source>
        <dbReference type="SAM" id="MobiDB-lite"/>
    </source>
</evidence>
<organism evidence="3 4">
    <name type="scientific">Fusarium globosum</name>
    <dbReference type="NCBI Taxonomy" id="78864"/>
    <lineage>
        <taxon>Eukaryota</taxon>
        <taxon>Fungi</taxon>
        <taxon>Dikarya</taxon>
        <taxon>Ascomycota</taxon>
        <taxon>Pezizomycotina</taxon>
        <taxon>Sordariomycetes</taxon>
        <taxon>Hypocreomycetidae</taxon>
        <taxon>Hypocreales</taxon>
        <taxon>Nectriaceae</taxon>
        <taxon>Fusarium</taxon>
        <taxon>Fusarium fujikuroi species complex</taxon>
    </lineage>
</organism>
<sequence length="584" mass="65476">MPRNNHPSVNQAPISTGCSTEDVFIASQSMSSQQSDALAESTGWSQFLGPADFMAEVGFNYTQPFNGLNLNLFVPAEHPGATRQAADYNPDLATYMSSVHPNIVEKIENTLTTDRGSSWIGIDANGASSSFDEGGSTTQSIASAASSNNGWTKEQDNLLMSLKAQGLGYSAIQEEMRKEFGWTRNKNVLVKRFAVLKKRCKPQIKTRIVRDISKKITPEIIKAVGKELEKVTSSGSNSIAAELEDLVPLRLPEFLERLLGLHVDHISYISFRNSQFDTTHIFFLLNRPALQLFQTMTSTKPTLSSTGCVKPWIQKFTNTPRDAFFDQFADSHDAKFVEIIEGHHESDAKYSEVPLDSNNPKSAPDLSKVFETPPTWFEVPLQDGLKGFVVKPERWDSNLANFSISVVHSLALRVTHVVAQMLHKTDIKHLLLRLQALKALAWHPLLVPLILMEQRIEGTAEKLTLMRDSLYSVEKRTGTHKNYRNDKYHEELNHYAYGDRVWERRHEQDVDFEAAPGKITSIASDCAMTEAKCQCLNLMAQRDSALNLQKTEAALRDSSDMRAIAWVTLAFLPATFVAYFFLQL</sequence>
<dbReference type="AlphaFoldDB" id="A0A8H5YH05"/>
<evidence type="ECO:0000313" key="3">
    <source>
        <dbReference type="EMBL" id="KAF5711391.1"/>
    </source>
</evidence>
<keyword evidence="2" id="KW-0812">Transmembrane</keyword>
<keyword evidence="2" id="KW-1133">Transmembrane helix</keyword>
<dbReference type="EMBL" id="JAAQPF010000193">
    <property type="protein sequence ID" value="KAF5711391.1"/>
    <property type="molecule type" value="Genomic_DNA"/>
</dbReference>